<keyword evidence="8" id="KW-0676">Redox-active center</keyword>
<dbReference type="GO" id="GO:0034599">
    <property type="term" value="P:cellular response to oxidative stress"/>
    <property type="evidence" value="ECO:0007669"/>
    <property type="project" value="TreeGrafter"/>
</dbReference>
<evidence type="ECO:0000256" key="2">
    <source>
        <dbReference type="ARBA" id="ARBA00011245"/>
    </source>
</evidence>
<comment type="similarity">
    <text evidence="10">Belongs to the peroxiredoxin family. BCP/PrxQ subfamily.</text>
</comment>
<evidence type="ECO:0000259" key="14">
    <source>
        <dbReference type="PROSITE" id="PS51352"/>
    </source>
</evidence>
<keyword evidence="4" id="KW-0575">Peroxidase</keyword>
<keyword evidence="5" id="KW-0049">Antioxidant</keyword>
<dbReference type="EMBL" id="DRKP01000146">
    <property type="protein sequence ID" value="HEB97140.1"/>
    <property type="molecule type" value="Genomic_DNA"/>
</dbReference>
<dbReference type="GO" id="GO:0008379">
    <property type="term" value="F:thioredoxin peroxidase activity"/>
    <property type="evidence" value="ECO:0007669"/>
    <property type="project" value="TreeGrafter"/>
</dbReference>
<feature type="domain" description="Thioredoxin" evidence="14">
    <location>
        <begin position="2"/>
        <end position="156"/>
    </location>
</feature>
<gene>
    <name evidence="15" type="ORF">ENI96_12025</name>
</gene>
<dbReference type="SUPFAM" id="SSF52833">
    <property type="entry name" value="Thioredoxin-like"/>
    <property type="match status" value="1"/>
</dbReference>
<accession>A0A831RQ48</accession>
<comment type="subunit">
    <text evidence="2">Monomer.</text>
</comment>
<evidence type="ECO:0000256" key="4">
    <source>
        <dbReference type="ARBA" id="ARBA00022559"/>
    </source>
</evidence>
<dbReference type="GO" id="GO:0045454">
    <property type="term" value="P:cell redox homeostasis"/>
    <property type="evidence" value="ECO:0007669"/>
    <property type="project" value="TreeGrafter"/>
</dbReference>
<organism evidence="15">
    <name type="scientific">Sedimenticola thiotaurini</name>
    <dbReference type="NCBI Taxonomy" id="1543721"/>
    <lineage>
        <taxon>Bacteria</taxon>
        <taxon>Pseudomonadati</taxon>
        <taxon>Pseudomonadota</taxon>
        <taxon>Gammaproteobacteria</taxon>
        <taxon>Chromatiales</taxon>
        <taxon>Sedimenticolaceae</taxon>
        <taxon>Sedimenticola</taxon>
    </lineage>
</organism>
<feature type="active site" description="Cysteine sulfenic acid (-SOH) intermediate; for peroxidase activity" evidence="13">
    <location>
        <position position="45"/>
    </location>
</feature>
<keyword evidence="6" id="KW-0560">Oxidoreductase</keyword>
<dbReference type="EC" id="1.11.1.24" evidence="3"/>
<comment type="function">
    <text evidence="1">Thiol-specific peroxidase that catalyzes the reduction of hydrogen peroxide and organic hydroperoxides to water and alcohols, respectively. Plays a role in cell protection against oxidative stress by detoxifying peroxides and as sensor of hydrogen peroxide-mediated signaling events.</text>
</comment>
<dbReference type="PANTHER" id="PTHR42801:SF4">
    <property type="entry name" value="AHPC_TSA FAMILY PROTEIN"/>
    <property type="match status" value="1"/>
</dbReference>
<dbReference type="GO" id="GO:0005737">
    <property type="term" value="C:cytoplasm"/>
    <property type="evidence" value="ECO:0007669"/>
    <property type="project" value="TreeGrafter"/>
</dbReference>
<comment type="catalytic activity">
    <reaction evidence="12">
        <text>a hydroperoxide + [thioredoxin]-dithiol = an alcohol + [thioredoxin]-disulfide + H2O</text>
        <dbReference type="Rhea" id="RHEA:62620"/>
        <dbReference type="Rhea" id="RHEA-COMP:10698"/>
        <dbReference type="Rhea" id="RHEA-COMP:10700"/>
        <dbReference type="ChEBI" id="CHEBI:15377"/>
        <dbReference type="ChEBI" id="CHEBI:29950"/>
        <dbReference type="ChEBI" id="CHEBI:30879"/>
        <dbReference type="ChEBI" id="CHEBI:35924"/>
        <dbReference type="ChEBI" id="CHEBI:50058"/>
        <dbReference type="EC" id="1.11.1.24"/>
    </reaction>
</comment>
<dbReference type="InterPro" id="IPR036249">
    <property type="entry name" value="Thioredoxin-like_sf"/>
</dbReference>
<dbReference type="PIRSF" id="PIRSF000239">
    <property type="entry name" value="AHPC"/>
    <property type="match status" value="1"/>
</dbReference>
<proteinExistence type="inferred from homology"/>
<evidence type="ECO:0000256" key="13">
    <source>
        <dbReference type="PIRSR" id="PIRSR000239-1"/>
    </source>
</evidence>
<dbReference type="PANTHER" id="PTHR42801">
    <property type="entry name" value="THIOREDOXIN-DEPENDENT PEROXIDE REDUCTASE"/>
    <property type="match status" value="1"/>
</dbReference>
<dbReference type="InterPro" id="IPR013766">
    <property type="entry name" value="Thioredoxin_domain"/>
</dbReference>
<reference evidence="15" key="1">
    <citation type="journal article" date="2020" name="mSystems">
        <title>Genome- and Community-Level Interaction Insights into Carbon Utilization and Element Cycling Functions of Hydrothermarchaeota in Hydrothermal Sediment.</title>
        <authorList>
            <person name="Zhou Z."/>
            <person name="Liu Y."/>
            <person name="Xu W."/>
            <person name="Pan J."/>
            <person name="Luo Z.H."/>
            <person name="Li M."/>
        </authorList>
    </citation>
    <scope>NUCLEOTIDE SEQUENCE [LARGE SCALE GENOMIC DNA]</scope>
    <source>
        <strain evidence="15">HyVt-443</strain>
    </source>
</reference>
<keyword evidence="7" id="KW-1015">Disulfide bond</keyword>
<dbReference type="Pfam" id="PF00578">
    <property type="entry name" value="AhpC-TSA"/>
    <property type="match status" value="1"/>
</dbReference>
<dbReference type="AlphaFoldDB" id="A0A831RQ48"/>
<evidence type="ECO:0000256" key="9">
    <source>
        <dbReference type="ARBA" id="ARBA00032824"/>
    </source>
</evidence>
<dbReference type="Proteomes" id="UP000886251">
    <property type="component" value="Unassembled WGS sequence"/>
</dbReference>
<evidence type="ECO:0000256" key="10">
    <source>
        <dbReference type="ARBA" id="ARBA00038489"/>
    </source>
</evidence>
<protein>
    <recommendedName>
        <fullName evidence="3">thioredoxin-dependent peroxiredoxin</fullName>
        <ecNumber evidence="3">1.11.1.24</ecNumber>
    </recommendedName>
    <alternativeName>
        <fullName evidence="9">Thioredoxin peroxidase</fullName>
    </alternativeName>
    <alternativeName>
        <fullName evidence="11">Thioredoxin-dependent peroxiredoxin Bcp</fullName>
    </alternativeName>
</protein>
<dbReference type="InterPro" id="IPR000866">
    <property type="entry name" value="AhpC/TSA"/>
</dbReference>
<dbReference type="CDD" id="cd03017">
    <property type="entry name" value="PRX_BCP"/>
    <property type="match status" value="1"/>
</dbReference>
<evidence type="ECO:0000256" key="5">
    <source>
        <dbReference type="ARBA" id="ARBA00022862"/>
    </source>
</evidence>
<sequence length="157" mass="17778">MLQPGDPVPEFELPNADLEMTSFGDYRGNHHLVIYFYPKDDTPGCTMEAIDFSDRLEEFRQAGAEVIGVSMDNCLSHGEFRDKHGLEITLLADIEGELCRAFDVLREKEAHGERRLGILRSTFVVHRDGTIRHALYDVKPKKHAAEVLELVRALPDS</sequence>
<name>A0A831RQ48_9GAMM</name>
<evidence type="ECO:0000256" key="11">
    <source>
        <dbReference type="ARBA" id="ARBA00042639"/>
    </source>
</evidence>
<evidence type="ECO:0000256" key="7">
    <source>
        <dbReference type="ARBA" id="ARBA00023157"/>
    </source>
</evidence>
<evidence type="ECO:0000256" key="12">
    <source>
        <dbReference type="ARBA" id="ARBA00049091"/>
    </source>
</evidence>
<dbReference type="FunFam" id="3.40.30.10:FF:000007">
    <property type="entry name" value="Thioredoxin-dependent thiol peroxidase"/>
    <property type="match status" value="1"/>
</dbReference>
<evidence type="ECO:0000256" key="1">
    <source>
        <dbReference type="ARBA" id="ARBA00003330"/>
    </source>
</evidence>
<dbReference type="InterPro" id="IPR050924">
    <property type="entry name" value="Peroxiredoxin_BCP/PrxQ"/>
</dbReference>
<dbReference type="Gene3D" id="3.40.30.10">
    <property type="entry name" value="Glutaredoxin"/>
    <property type="match status" value="1"/>
</dbReference>
<evidence type="ECO:0000256" key="8">
    <source>
        <dbReference type="ARBA" id="ARBA00023284"/>
    </source>
</evidence>
<evidence type="ECO:0000256" key="3">
    <source>
        <dbReference type="ARBA" id="ARBA00013017"/>
    </source>
</evidence>
<dbReference type="InterPro" id="IPR024706">
    <property type="entry name" value="Peroxiredoxin_AhpC-typ"/>
</dbReference>
<evidence type="ECO:0000256" key="6">
    <source>
        <dbReference type="ARBA" id="ARBA00023002"/>
    </source>
</evidence>
<comment type="caution">
    <text evidence="15">The sequence shown here is derived from an EMBL/GenBank/DDBJ whole genome shotgun (WGS) entry which is preliminary data.</text>
</comment>
<evidence type="ECO:0000313" key="15">
    <source>
        <dbReference type="EMBL" id="HEB97140.1"/>
    </source>
</evidence>
<dbReference type="PROSITE" id="PS51352">
    <property type="entry name" value="THIOREDOXIN_2"/>
    <property type="match status" value="1"/>
</dbReference>